<feature type="compositionally biased region" description="Polar residues" evidence="7">
    <location>
        <begin position="8"/>
        <end position="17"/>
    </location>
</feature>
<evidence type="ECO:0000256" key="3">
    <source>
        <dbReference type="ARBA" id="ARBA00022475"/>
    </source>
</evidence>
<dbReference type="InterPro" id="IPR042094">
    <property type="entry name" value="T2SS_GspF_sf"/>
</dbReference>
<keyword evidence="3" id="KW-1003">Cell membrane</keyword>
<evidence type="ECO:0000256" key="5">
    <source>
        <dbReference type="ARBA" id="ARBA00022989"/>
    </source>
</evidence>
<evidence type="ECO:0000256" key="8">
    <source>
        <dbReference type="SAM" id="Phobius"/>
    </source>
</evidence>
<comment type="subcellular location">
    <subcellularLocation>
        <location evidence="1">Cell membrane</location>
        <topology evidence="1">Multi-pass membrane protein</topology>
    </subcellularLocation>
</comment>
<comment type="similarity">
    <text evidence="2">Belongs to the GSP F family.</text>
</comment>
<dbReference type="Pfam" id="PF00482">
    <property type="entry name" value="T2SSF"/>
    <property type="match status" value="1"/>
</dbReference>
<evidence type="ECO:0000256" key="1">
    <source>
        <dbReference type="ARBA" id="ARBA00004651"/>
    </source>
</evidence>
<gene>
    <name evidence="10" type="ORF">F1C12_21775</name>
</gene>
<evidence type="ECO:0000259" key="9">
    <source>
        <dbReference type="Pfam" id="PF00482"/>
    </source>
</evidence>
<feature type="transmembrane region" description="Helical" evidence="8">
    <location>
        <begin position="197"/>
        <end position="219"/>
    </location>
</feature>
<feature type="transmembrane region" description="Helical" evidence="8">
    <location>
        <begin position="372"/>
        <end position="392"/>
    </location>
</feature>
<evidence type="ECO:0000256" key="7">
    <source>
        <dbReference type="SAM" id="MobiDB-lite"/>
    </source>
</evidence>
<dbReference type="RefSeq" id="WP_185279188.1">
    <property type="nucleotide sequence ID" value="NZ_CP043642.1"/>
</dbReference>
<keyword evidence="6 8" id="KW-0472">Membrane</keyword>
<dbReference type="InterPro" id="IPR018076">
    <property type="entry name" value="T2SS_GspF_dom"/>
</dbReference>
<dbReference type="KEGG" id="lse:F1C12_21775"/>
<dbReference type="InterPro" id="IPR003004">
    <property type="entry name" value="GspF/PilC"/>
</dbReference>
<evidence type="ECO:0000256" key="6">
    <source>
        <dbReference type="ARBA" id="ARBA00023136"/>
    </source>
</evidence>
<dbReference type="Proteomes" id="UP000515511">
    <property type="component" value="Plasmid unnamed1"/>
</dbReference>
<dbReference type="Gene3D" id="1.20.81.30">
    <property type="entry name" value="Type II secretion system (T2SS), domain F"/>
    <property type="match status" value="2"/>
</dbReference>
<keyword evidence="5 8" id="KW-1133">Transmembrane helix</keyword>
<dbReference type="AlphaFoldDB" id="A0A7G6YHF0"/>
<reference evidence="11" key="1">
    <citation type="submission" date="2019-09" db="EMBL/GenBank/DDBJ databases">
        <title>Antimicrobial potential of Antarctic Bacteria.</title>
        <authorList>
            <person name="Benaud N."/>
            <person name="Edwards R.J."/>
            <person name="Ferrari B.C."/>
        </authorList>
    </citation>
    <scope>NUCLEOTIDE SEQUENCE [LARGE SCALE GENOMIC DNA]</scope>
    <source>
        <strain evidence="11">INR9</strain>
        <plasmid evidence="11">unnamed1</plasmid>
    </source>
</reference>
<evidence type="ECO:0000313" key="11">
    <source>
        <dbReference type="Proteomes" id="UP000515511"/>
    </source>
</evidence>
<evidence type="ECO:0000256" key="2">
    <source>
        <dbReference type="ARBA" id="ARBA00005745"/>
    </source>
</evidence>
<evidence type="ECO:0000313" key="10">
    <source>
        <dbReference type="EMBL" id="QNE37915.1"/>
    </source>
</evidence>
<organism evidence="10 11">
    <name type="scientific">Leifsonia shinshuensis</name>
    <dbReference type="NCBI Taxonomy" id="150026"/>
    <lineage>
        <taxon>Bacteria</taxon>
        <taxon>Bacillati</taxon>
        <taxon>Actinomycetota</taxon>
        <taxon>Actinomycetes</taxon>
        <taxon>Micrococcales</taxon>
        <taxon>Microbacteriaceae</taxon>
        <taxon>Leifsonia</taxon>
    </lineage>
</organism>
<accession>A0A7G6YHF0</accession>
<dbReference type="PANTHER" id="PTHR30012:SF0">
    <property type="entry name" value="TYPE II SECRETION SYSTEM PROTEIN F-RELATED"/>
    <property type="match status" value="1"/>
</dbReference>
<feature type="region of interest" description="Disordered" evidence="7">
    <location>
        <begin position="1"/>
        <end position="48"/>
    </location>
</feature>
<feature type="transmembrane region" description="Helical" evidence="8">
    <location>
        <begin position="159"/>
        <end position="177"/>
    </location>
</feature>
<feature type="compositionally biased region" description="Polar residues" evidence="7">
    <location>
        <begin position="30"/>
        <end position="46"/>
    </location>
</feature>
<name>A0A7G6YHF0_9MICO</name>
<dbReference type="PANTHER" id="PTHR30012">
    <property type="entry name" value="GENERAL SECRETION PATHWAY PROTEIN"/>
    <property type="match status" value="1"/>
</dbReference>
<geneLocation type="plasmid" evidence="10 11">
    <name>unnamed1</name>
</geneLocation>
<feature type="domain" description="Type II secretion system protein GspF" evidence="9">
    <location>
        <begin position="59"/>
        <end position="171"/>
    </location>
</feature>
<sequence>MSDINFLDETSSASSTVAREPVAPAKLETASATDQGASRKTVTAQKSTREEIAETLEDLEALLKAGASEHHAVTAIASIYEGTSVGAAYGRIADKLIDGTSLSDAINDEESVFPRVARDLISAGVNQQILWRNLRRSAELIRKSSDLTAELRVKLANPISLAILTVIVIVASVNLAFGNPDTLGPSAAVVATLILNATRVVGAVAIVALVGGIIAMIWYNTAGKKNPKFRLRIDRYLLTAPKGKRGKRMRRELRKVTTHDAGAKFTEVLASSLDAGMDESQSLRTAARATGNAAIILHVEEHIQRIYDGTEDLAGVARSPYFPPTLSHRLALQPGASERIDVLRDLSATYGKKAENASTSLANRLARRVDDLTLMFGVTTVFLLLTPMMISLQDMGNALNHV</sequence>
<keyword evidence="10" id="KW-0614">Plasmid</keyword>
<evidence type="ECO:0000256" key="4">
    <source>
        <dbReference type="ARBA" id="ARBA00022692"/>
    </source>
</evidence>
<keyword evidence="4 8" id="KW-0812">Transmembrane</keyword>
<dbReference type="EMBL" id="CP043642">
    <property type="protein sequence ID" value="QNE37915.1"/>
    <property type="molecule type" value="Genomic_DNA"/>
</dbReference>
<proteinExistence type="inferred from homology"/>
<dbReference type="GO" id="GO:0005886">
    <property type="term" value="C:plasma membrane"/>
    <property type="evidence" value="ECO:0007669"/>
    <property type="project" value="UniProtKB-SubCell"/>
</dbReference>
<protein>
    <recommendedName>
        <fullName evidence="9">Type II secretion system protein GspF domain-containing protein</fullName>
    </recommendedName>
</protein>